<feature type="non-terminal residue" evidence="2">
    <location>
        <position position="1"/>
    </location>
</feature>
<dbReference type="Proteomes" id="UP001482620">
    <property type="component" value="Unassembled WGS sequence"/>
</dbReference>
<dbReference type="EMBL" id="JAHRIQ010062235">
    <property type="protein sequence ID" value="MEQ2241867.1"/>
    <property type="molecule type" value="Genomic_DNA"/>
</dbReference>
<proteinExistence type="predicted"/>
<comment type="caution">
    <text evidence="2">The sequence shown here is derived from an EMBL/GenBank/DDBJ whole genome shotgun (WGS) entry which is preliminary data.</text>
</comment>
<evidence type="ECO:0000256" key="1">
    <source>
        <dbReference type="SAM" id="MobiDB-lite"/>
    </source>
</evidence>
<accession>A0ABV0UDQ7</accession>
<organism evidence="2 3">
    <name type="scientific">Ilyodon furcidens</name>
    <name type="common">goldbreast splitfin</name>
    <dbReference type="NCBI Taxonomy" id="33524"/>
    <lineage>
        <taxon>Eukaryota</taxon>
        <taxon>Metazoa</taxon>
        <taxon>Chordata</taxon>
        <taxon>Craniata</taxon>
        <taxon>Vertebrata</taxon>
        <taxon>Euteleostomi</taxon>
        <taxon>Actinopterygii</taxon>
        <taxon>Neopterygii</taxon>
        <taxon>Teleostei</taxon>
        <taxon>Neoteleostei</taxon>
        <taxon>Acanthomorphata</taxon>
        <taxon>Ovalentaria</taxon>
        <taxon>Atherinomorphae</taxon>
        <taxon>Cyprinodontiformes</taxon>
        <taxon>Goodeidae</taxon>
        <taxon>Ilyodon</taxon>
    </lineage>
</organism>
<feature type="region of interest" description="Disordered" evidence="1">
    <location>
        <begin position="16"/>
        <end position="38"/>
    </location>
</feature>
<reference evidence="2 3" key="1">
    <citation type="submission" date="2021-06" db="EMBL/GenBank/DDBJ databases">
        <authorList>
            <person name="Palmer J.M."/>
        </authorList>
    </citation>
    <scope>NUCLEOTIDE SEQUENCE [LARGE SCALE GENOMIC DNA]</scope>
    <source>
        <strain evidence="3">if_2019</strain>
        <tissue evidence="2">Muscle</tissue>
    </source>
</reference>
<evidence type="ECO:0000313" key="3">
    <source>
        <dbReference type="Proteomes" id="UP001482620"/>
    </source>
</evidence>
<name>A0ABV0UDQ7_9TELE</name>
<protein>
    <submittedName>
        <fullName evidence="2">Uncharacterized protein</fullName>
    </submittedName>
</protein>
<gene>
    <name evidence="2" type="ORF">ILYODFUR_029819</name>
</gene>
<keyword evidence="3" id="KW-1185">Reference proteome</keyword>
<sequence>VVNWIKQIIPQPVILPSGGIPTEPPPKASRSSLDKVLSPPESLSRISLDTESTASGVVDWFVSGLGLKMPQLVLPSKDEAEVFLNLSFTWFVAQTFQHSETDSRFVSNFASG</sequence>
<evidence type="ECO:0000313" key="2">
    <source>
        <dbReference type="EMBL" id="MEQ2241867.1"/>
    </source>
</evidence>